<keyword evidence="2 5" id="KW-0808">Transferase</keyword>
<evidence type="ECO:0000256" key="2">
    <source>
        <dbReference type="ARBA" id="ARBA00022679"/>
    </source>
</evidence>
<dbReference type="GO" id="GO:0050519">
    <property type="term" value="F:holo-citrate lyase synthase activity"/>
    <property type="evidence" value="ECO:0007669"/>
    <property type="project" value="UniProtKB-EC"/>
</dbReference>
<keyword evidence="5" id="KW-0456">Lyase</keyword>
<gene>
    <name evidence="5" type="primary">citX</name>
    <name evidence="5" type="ORF">DYH56_00335</name>
</gene>
<organism evidence="5 6">
    <name type="scientific">Psychrilyobacter piezotolerans</name>
    <dbReference type="NCBI Taxonomy" id="2293438"/>
    <lineage>
        <taxon>Bacteria</taxon>
        <taxon>Fusobacteriati</taxon>
        <taxon>Fusobacteriota</taxon>
        <taxon>Fusobacteriia</taxon>
        <taxon>Fusobacteriales</taxon>
        <taxon>Fusobacteriaceae</taxon>
        <taxon>Psychrilyobacter</taxon>
    </lineage>
</organism>
<dbReference type="InterPro" id="IPR005551">
    <property type="entry name" value="CitX"/>
</dbReference>
<dbReference type="EC" id="2.7.7.61" evidence="1"/>
<evidence type="ECO:0000256" key="1">
    <source>
        <dbReference type="ARBA" id="ARBA00012524"/>
    </source>
</evidence>
<accession>A0ABX9KKY0</accession>
<name>A0ABX9KKY0_9FUSO</name>
<comment type="caution">
    <text evidence="5">The sequence shown here is derived from an EMBL/GenBank/DDBJ whole genome shotgun (WGS) entry which is preliminary data.</text>
</comment>
<comment type="catalytic activity">
    <reaction evidence="4">
        <text>apo-[citrate lyase ACP] + 2'-(5''-triphospho-alpha-D-ribosyl)-3'-dephospho-CoA = holo-[citrate lyase ACP] + diphosphate</text>
        <dbReference type="Rhea" id="RHEA:16333"/>
        <dbReference type="Rhea" id="RHEA-COMP:10157"/>
        <dbReference type="Rhea" id="RHEA-COMP:10158"/>
        <dbReference type="ChEBI" id="CHEBI:29999"/>
        <dbReference type="ChEBI" id="CHEBI:33019"/>
        <dbReference type="ChEBI" id="CHEBI:61378"/>
        <dbReference type="ChEBI" id="CHEBI:82683"/>
        <dbReference type="EC" id="2.7.7.61"/>
    </reaction>
</comment>
<dbReference type="EMBL" id="QUAJ01000001">
    <property type="protein sequence ID" value="REI43134.1"/>
    <property type="molecule type" value="Genomic_DNA"/>
</dbReference>
<keyword evidence="3 5" id="KW-0548">Nucleotidyltransferase</keyword>
<dbReference type="Pfam" id="PF03802">
    <property type="entry name" value="CitX"/>
    <property type="match status" value="1"/>
</dbReference>
<evidence type="ECO:0000256" key="3">
    <source>
        <dbReference type="ARBA" id="ARBA00022695"/>
    </source>
</evidence>
<dbReference type="RefSeq" id="WP_114640854.1">
    <property type="nucleotide sequence ID" value="NZ_QUAJ01000001.1"/>
</dbReference>
<dbReference type="Proteomes" id="UP000263486">
    <property type="component" value="Unassembled WGS sequence"/>
</dbReference>
<evidence type="ECO:0000256" key="4">
    <source>
        <dbReference type="ARBA" id="ARBA00048574"/>
    </source>
</evidence>
<evidence type="ECO:0000313" key="5">
    <source>
        <dbReference type="EMBL" id="REI43134.1"/>
    </source>
</evidence>
<sequence>MINPMDILDARENRAYLQEELIKKFNLPLLVIRANYPGIDKNNEVTKYIIEIMYETILSYISPINIKKIDSFEGIVYLLSIDTSPAVLKKSAVDMETTHPLGRLVDIDILDLNNHTLSRTDLGSPPRRCFICSSPAHNCVRSKKHSLEEILKHIENKVSDYKNLTADHTDRYK</sequence>
<protein>
    <recommendedName>
        <fullName evidence="1">citrate lyase holo-[acyl-carrier protein] synthase</fullName>
        <ecNumber evidence="1">2.7.7.61</ecNumber>
    </recommendedName>
</protein>
<evidence type="ECO:0000313" key="6">
    <source>
        <dbReference type="Proteomes" id="UP000263486"/>
    </source>
</evidence>
<dbReference type="GO" id="GO:0016829">
    <property type="term" value="F:lyase activity"/>
    <property type="evidence" value="ECO:0007669"/>
    <property type="project" value="UniProtKB-KW"/>
</dbReference>
<keyword evidence="6" id="KW-1185">Reference proteome</keyword>
<dbReference type="NCBIfam" id="TIGR03124">
    <property type="entry name" value="citrate_citX"/>
    <property type="match status" value="1"/>
</dbReference>
<proteinExistence type="predicted"/>
<reference evidence="5 6" key="1">
    <citation type="submission" date="2018-08" db="EMBL/GenBank/DDBJ databases">
        <title>Draft genome sequence of Psychrilyobacter sp. strain SD5 isolated from Black Sea water.</title>
        <authorList>
            <person name="Yadav S."/>
            <person name="Villanueva L."/>
            <person name="Damste J.S.S."/>
        </authorList>
    </citation>
    <scope>NUCLEOTIDE SEQUENCE [LARGE SCALE GENOMIC DNA]</scope>
    <source>
        <strain evidence="5 6">SD5</strain>
    </source>
</reference>